<dbReference type="SUPFAM" id="SSF50249">
    <property type="entry name" value="Nucleic acid-binding proteins"/>
    <property type="match status" value="1"/>
</dbReference>
<dbReference type="Pfam" id="PF00575">
    <property type="entry name" value="S1"/>
    <property type="match status" value="1"/>
</dbReference>
<dbReference type="RefSeq" id="WP_281749739.1">
    <property type="nucleotide sequence ID" value="NZ_AP026934.1"/>
</dbReference>
<dbReference type="PROSITE" id="PS50126">
    <property type="entry name" value="S1"/>
    <property type="match status" value="1"/>
</dbReference>
<evidence type="ECO:0000313" key="2">
    <source>
        <dbReference type="EMBL" id="BDT05212.1"/>
    </source>
</evidence>
<protein>
    <recommendedName>
        <fullName evidence="1">S1 motif domain-containing protein</fullName>
    </recommendedName>
</protein>
<feature type="domain" description="S1 motif" evidence="1">
    <location>
        <begin position="9"/>
        <end position="78"/>
    </location>
</feature>
<reference evidence="2 3" key="1">
    <citation type="journal article" date="2022" name="Front. Microbiol.">
        <title>Male-killing mechanisms vary between Spiroplasma species.</title>
        <authorList>
            <person name="Arai H."/>
            <person name="Inoue M."/>
            <person name="Kageyama D."/>
        </authorList>
    </citation>
    <scope>NUCLEOTIDE SEQUENCE [LARGE SCALE GENOMIC DNA]</scope>
    <source>
        <strain evidence="3">sHm</strain>
        <plasmid evidence="2 3">pSHM_1</plasmid>
    </source>
</reference>
<geneLocation type="plasmid" evidence="2 3">
    <name>pSHM_1</name>
</geneLocation>
<evidence type="ECO:0000259" key="1">
    <source>
        <dbReference type="PROSITE" id="PS50126"/>
    </source>
</evidence>
<accession>A0ABN6T339</accession>
<dbReference type="InterPro" id="IPR003029">
    <property type="entry name" value="S1_domain"/>
</dbReference>
<organism evidence="2 3">
    <name type="scientific">Spiroplasma ixodetis</name>
    <dbReference type="NCBI Taxonomy" id="2141"/>
    <lineage>
        <taxon>Bacteria</taxon>
        <taxon>Bacillati</taxon>
        <taxon>Mycoplasmatota</taxon>
        <taxon>Mollicutes</taxon>
        <taxon>Entomoplasmatales</taxon>
        <taxon>Spiroplasmataceae</taxon>
        <taxon>Spiroplasma</taxon>
    </lineage>
</organism>
<evidence type="ECO:0000313" key="3">
    <source>
        <dbReference type="Proteomes" id="UP001163387"/>
    </source>
</evidence>
<dbReference type="EMBL" id="AP026934">
    <property type="protein sequence ID" value="BDT05212.1"/>
    <property type="molecule type" value="Genomic_DNA"/>
</dbReference>
<dbReference type="SMART" id="SM00316">
    <property type="entry name" value="S1"/>
    <property type="match status" value="1"/>
</dbReference>
<keyword evidence="2" id="KW-0614">Plasmid</keyword>
<gene>
    <name evidence="2" type="ORF">SHM_28580</name>
</gene>
<dbReference type="PANTHER" id="PTHR10724:SF10">
    <property type="entry name" value="S1 RNA-BINDING DOMAIN-CONTAINING PROTEIN 1"/>
    <property type="match status" value="1"/>
</dbReference>
<keyword evidence="3" id="KW-1185">Reference proteome</keyword>
<dbReference type="InterPro" id="IPR050437">
    <property type="entry name" value="Ribos_protein_bS1-like"/>
</dbReference>
<name>A0ABN6T339_9MOLU</name>
<dbReference type="PANTHER" id="PTHR10724">
    <property type="entry name" value="30S RIBOSOMAL PROTEIN S1"/>
    <property type="match status" value="1"/>
</dbReference>
<dbReference type="Gene3D" id="2.40.50.140">
    <property type="entry name" value="Nucleic acid-binding proteins"/>
    <property type="match status" value="1"/>
</dbReference>
<dbReference type="InterPro" id="IPR012340">
    <property type="entry name" value="NA-bd_OB-fold"/>
</dbReference>
<proteinExistence type="predicted"/>
<dbReference type="Proteomes" id="UP001163387">
    <property type="component" value="Plasmid pSHM_1"/>
</dbReference>
<sequence>MEQTEFKIGDIIEVTINNIVSFGVFCKCPNNYTGLIHISNISNSFVNNVEDYFSIGEVIKVEIISIDKDNKKLSLSTKNLNVITKNKEKKNND</sequence>